<dbReference type="EMBL" id="CM040478">
    <property type="protein sequence ID" value="MCI4393349.1"/>
    <property type="molecule type" value="Genomic_DNA"/>
</dbReference>
<reference evidence="1 2" key="1">
    <citation type="journal article" date="2022" name="bioRxiv">
        <title>An ancient truncated duplication of the anti-Mullerian hormone receptor type 2 gene is a potential conserved master sex determinant in the Pangasiidae catfish family.</title>
        <authorList>
            <person name="Wen M."/>
            <person name="Pan Q."/>
            <person name="Jouanno E."/>
            <person name="Montfort J."/>
            <person name="Zahm M."/>
            <person name="Cabau C."/>
            <person name="Klopp C."/>
            <person name="Iampietro C."/>
            <person name="Roques C."/>
            <person name="Bouchez O."/>
            <person name="Castinel A."/>
            <person name="Donnadieu C."/>
            <person name="Parrinello H."/>
            <person name="Poncet C."/>
            <person name="Belmonte E."/>
            <person name="Gautier V."/>
            <person name="Avarre J.-C."/>
            <person name="Dugue R."/>
            <person name="Gustiano R."/>
            <person name="Ha T.T.T."/>
            <person name="Campet M."/>
            <person name="Sriphairoj K."/>
            <person name="Ribolli J."/>
            <person name="de Almeida F.L."/>
            <person name="Desvignes T."/>
            <person name="Postlethwait J.H."/>
            <person name="Bucao C.F."/>
            <person name="Robinson-Rechavi M."/>
            <person name="Bobe J."/>
            <person name="Herpin A."/>
            <person name="Guiguen Y."/>
        </authorList>
    </citation>
    <scope>NUCLEOTIDE SEQUENCE [LARGE SCALE GENOMIC DNA]</scope>
    <source>
        <strain evidence="1">YG-Dec2019</strain>
    </source>
</reference>
<keyword evidence="2" id="KW-1185">Reference proteome</keyword>
<comment type="caution">
    <text evidence="1">The sequence shown here is derived from an EMBL/GenBank/DDBJ whole genome shotgun (WGS) entry which is preliminary data.</text>
</comment>
<sequence length="146" mass="16739">MLRVRTRKAEWTGGIWTLVPLVRFSAPGNLPSALSSRTCRFCCRRPATLKEPRGRMESVNMDTPRRFRLFRAPTTTRDKENSGIKSTAAITTGQHTTSWRRIGEFKLFPLHANTKFKDRKRIHHVVAKYVSVISDTICPDVQHSQC</sequence>
<name>A0ACC5XQH5_PANGG</name>
<evidence type="ECO:0000313" key="1">
    <source>
        <dbReference type="EMBL" id="MCI4393349.1"/>
    </source>
</evidence>
<protein>
    <submittedName>
        <fullName evidence="1">Uncharacterized protein</fullName>
    </submittedName>
</protein>
<organism evidence="1 2">
    <name type="scientific">Pangasianodon gigas</name>
    <name type="common">Mekong giant catfish</name>
    <name type="synonym">Pangasius gigas</name>
    <dbReference type="NCBI Taxonomy" id="30993"/>
    <lineage>
        <taxon>Eukaryota</taxon>
        <taxon>Metazoa</taxon>
        <taxon>Chordata</taxon>
        <taxon>Craniata</taxon>
        <taxon>Vertebrata</taxon>
        <taxon>Euteleostomi</taxon>
        <taxon>Actinopterygii</taxon>
        <taxon>Neopterygii</taxon>
        <taxon>Teleostei</taxon>
        <taxon>Ostariophysi</taxon>
        <taxon>Siluriformes</taxon>
        <taxon>Pangasiidae</taxon>
        <taxon>Pangasianodon</taxon>
    </lineage>
</organism>
<proteinExistence type="predicted"/>
<accession>A0ACC5XQH5</accession>
<dbReference type="Proteomes" id="UP000829447">
    <property type="component" value="Linkage Group LG25"/>
</dbReference>
<evidence type="ECO:0000313" key="2">
    <source>
        <dbReference type="Proteomes" id="UP000829447"/>
    </source>
</evidence>
<gene>
    <name evidence="1" type="ORF">PGIGA_G00156540</name>
</gene>